<evidence type="ECO:0000259" key="7">
    <source>
        <dbReference type="Pfam" id="PF02687"/>
    </source>
</evidence>
<evidence type="ECO:0000259" key="8">
    <source>
        <dbReference type="Pfam" id="PF12704"/>
    </source>
</evidence>
<keyword evidence="2" id="KW-1003">Cell membrane</keyword>
<comment type="subcellular location">
    <subcellularLocation>
        <location evidence="1">Cell membrane</location>
        <topology evidence="1">Multi-pass membrane protein</topology>
    </subcellularLocation>
</comment>
<organism evidence="9 10">
    <name type="scientific">Lacipirellula parvula</name>
    <dbReference type="NCBI Taxonomy" id="2650471"/>
    <lineage>
        <taxon>Bacteria</taxon>
        <taxon>Pseudomonadati</taxon>
        <taxon>Planctomycetota</taxon>
        <taxon>Planctomycetia</taxon>
        <taxon>Pirellulales</taxon>
        <taxon>Lacipirellulaceae</taxon>
        <taxon>Lacipirellula</taxon>
    </lineage>
</organism>
<keyword evidence="5 6" id="KW-0472">Membrane</keyword>
<dbReference type="Pfam" id="PF12704">
    <property type="entry name" value="MacB_PCD"/>
    <property type="match status" value="1"/>
</dbReference>
<dbReference type="PANTHER" id="PTHR43738:SF3">
    <property type="entry name" value="ABC TRANSPORTER PERMEASE"/>
    <property type="match status" value="1"/>
</dbReference>
<feature type="transmembrane region" description="Helical" evidence="6">
    <location>
        <begin position="303"/>
        <end position="332"/>
    </location>
</feature>
<reference evidence="10" key="1">
    <citation type="submission" date="2019-10" db="EMBL/GenBank/DDBJ databases">
        <title>Lacipirellula parvula gen. nov., sp. nov., representing a lineage of planctomycetes widespread in freshwater anoxic habitats, and description of the family Lacipirellulaceae.</title>
        <authorList>
            <person name="Dedysh S.N."/>
            <person name="Kulichevskaya I.S."/>
            <person name="Beletsky A.V."/>
            <person name="Rakitin A.L."/>
            <person name="Mardanov A.V."/>
            <person name="Ivanova A.A."/>
            <person name="Saltykova V.X."/>
            <person name="Rijpstra W.I.C."/>
            <person name="Sinninghe Damste J.S."/>
            <person name="Ravin N.V."/>
        </authorList>
    </citation>
    <scope>NUCLEOTIDE SEQUENCE [LARGE SCALE GENOMIC DNA]</scope>
    <source>
        <strain evidence="10">PX69</strain>
    </source>
</reference>
<evidence type="ECO:0000256" key="3">
    <source>
        <dbReference type="ARBA" id="ARBA00022692"/>
    </source>
</evidence>
<name>A0A5K7X5T2_9BACT</name>
<dbReference type="EMBL" id="AP021861">
    <property type="protein sequence ID" value="BBO31920.1"/>
    <property type="molecule type" value="Genomic_DNA"/>
</dbReference>
<dbReference type="InterPro" id="IPR051125">
    <property type="entry name" value="ABC-4/HrtB_transporter"/>
</dbReference>
<evidence type="ECO:0000256" key="5">
    <source>
        <dbReference type="ARBA" id="ARBA00023136"/>
    </source>
</evidence>
<dbReference type="Pfam" id="PF02687">
    <property type="entry name" value="FtsX"/>
    <property type="match status" value="1"/>
</dbReference>
<feature type="domain" description="MacB-like periplasmic core" evidence="8">
    <location>
        <begin position="18"/>
        <end position="226"/>
    </location>
</feature>
<dbReference type="Proteomes" id="UP000326837">
    <property type="component" value="Chromosome"/>
</dbReference>
<evidence type="ECO:0000313" key="9">
    <source>
        <dbReference type="EMBL" id="BBO31920.1"/>
    </source>
</evidence>
<proteinExistence type="predicted"/>
<dbReference type="KEGG" id="lpav:PLANPX_1532"/>
<feature type="transmembrane region" description="Helical" evidence="6">
    <location>
        <begin position="352"/>
        <end position="374"/>
    </location>
</feature>
<keyword evidence="3 6" id="KW-0812">Transmembrane</keyword>
<keyword evidence="10" id="KW-1185">Reference proteome</keyword>
<evidence type="ECO:0000256" key="6">
    <source>
        <dbReference type="SAM" id="Phobius"/>
    </source>
</evidence>
<dbReference type="GO" id="GO:0005886">
    <property type="term" value="C:plasma membrane"/>
    <property type="evidence" value="ECO:0007669"/>
    <property type="project" value="UniProtKB-SubCell"/>
</dbReference>
<feature type="transmembrane region" description="Helical" evidence="6">
    <location>
        <begin position="20"/>
        <end position="39"/>
    </location>
</feature>
<evidence type="ECO:0000256" key="1">
    <source>
        <dbReference type="ARBA" id="ARBA00004651"/>
    </source>
</evidence>
<evidence type="ECO:0000313" key="10">
    <source>
        <dbReference type="Proteomes" id="UP000326837"/>
    </source>
</evidence>
<protein>
    <submittedName>
        <fullName evidence="9">Uncharacterized protein</fullName>
    </submittedName>
</protein>
<dbReference type="InterPro" id="IPR003838">
    <property type="entry name" value="ABC3_permease_C"/>
</dbReference>
<feature type="transmembrane region" description="Helical" evidence="6">
    <location>
        <begin position="258"/>
        <end position="282"/>
    </location>
</feature>
<gene>
    <name evidence="9" type="ORF">PLANPX_1532</name>
</gene>
<sequence length="386" mass="42419">MKYFPLILRNVFRNKVRSTLTAISIAISLFPLMLLYAFLDLQDDMANSTAQYNRVAVLHEGGLAGQLPIAYVDRVRRQSGVKNAIPMSWFGGNYREERTQFAQFATDPKVFFEVYPEFTCPPDQIAAWQADKTGCLVGTLLAASKGWKVGDKIPLQGNIYPVDLELTVRGIFDGPETSDRSWLVFHFDYFDESLKEARAPNAGNAGIIMLRTDSASKMSPVMQSIESSFASSDAPVKPMTEKEFGASFLEMMGNVRGFIRMTATAIVIALVCVAANTMAMAVRERTREIAMFKAIGFNQNTILGMFLAESVAIGLLGGLIGGVGTKFLFWYIDMSAVDPGLAMFYVPWRTALWGVALAAAIGLFSGLIPAWRAAHVSVIEGLRKVV</sequence>
<evidence type="ECO:0000256" key="4">
    <source>
        <dbReference type="ARBA" id="ARBA00022989"/>
    </source>
</evidence>
<evidence type="ECO:0000256" key="2">
    <source>
        <dbReference type="ARBA" id="ARBA00022475"/>
    </source>
</evidence>
<feature type="domain" description="ABC3 transporter permease C-terminal" evidence="7">
    <location>
        <begin position="263"/>
        <end position="377"/>
    </location>
</feature>
<dbReference type="PANTHER" id="PTHR43738">
    <property type="entry name" value="ABC TRANSPORTER, MEMBRANE PROTEIN"/>
    <property type="match status" value="1"/>
</dbReference>
<dbReference type="InterPro" id="IPR025857">
    <property type="entry name" value="MacB_PCD"/>
</dbReference>
<keyword evidence="4 6" id="KW-1133">Transmembrane helix</keyword>
<accession>A0A5K7X5T2</accession>
<dbReference type="AlphaFoldDB" id="A0A5K7X5T2"/>
<dbReference type="RefSeq" id="WP_152097985.1">
    <property type="nucleotide sequence ID" value="NZ_AP021861.1"/>
</dbReference>